<reference evidence="1 2" key="1">
    <citation type="submission" date="2011-02" db="EMBL/GenBank/DDBJ databases">
        <title>The Genome Sequence of Sphaeroforma arctica JP610.</title>
        <authorList>
            <consortium name="The Broad Institute Genome Sequencing Platform"/>
            <person name="Russ C."/>
            <person name="Cuomo C."/>
            <person name="Young S.K."/>
            <person name="Zeng Q."/>
            <person name="Gargeya S."/>
            <person name="Alvarado L."/>
            <person name="Berlin A."/>
            <person name="Chapman S.B."/>
            <person name="Chen Z."/>
            <person name="Freedman E."/>
            <person name="Gellesch M."/>
            <person name="Goldberg J."/>
            <person name="Griggs A."/>
            <person name="Gujja S."/>
            <person name="Heilman E."/>
            <person name="Heiman D."/>
            <person name="Howarth C."/>
            <person name="Mehta T."/>
            <person name="Neiman D."/>
            <person name="Pearson M."/>
            <person name="Roberts A."/>
            <person name="Saif S."/>
            <person name="Shea T."/>
            <person name="Shenoy N."/>
            <person name="Sisk P."/>
            <person name="Stolte C."/>
            <person name="Sykes S."/>
            <person name="White J."/>
            <person name="Yandava C."/>
            <person name="Burger G."/>
            <person name="Gray M.W."/>
            <person name="Holland P.W.H."/>
            <person name="King N."/>
            <person name="Lang F.B.F."/>
            <person name="Roger A.J."/>
            <person name="Ruiz-Trillo I."/>
            <person name="Haas B."/>
            <person name="Nusbaum C."/>
            <person name="Birren B."/>
        </authorList>
    </citation>
    <scope>NUCLEOTIDE SEQUENCE [LARGE SCALE GENOMIC DNA]</scope>
    <source>
        <strain evidence="1 2">JP610</strain>
    </source>
</reference>
<name>A0A0L0FQW3_9EUKA</name>
<accession>A0A0L0FQW3</accession>
<dbReference type="AlphaFoldDB" id="A0A0L0FQW3"/>
<proteinExistence type="predicted"/>
<organism evidence="1 2">
    <name type="scientific">Sphaeroforma arctica JP610</name>
    <dbReference type="NCBI Taxonomy" id="667725"/>
    <lineage>
        <taxon>Eukaryota</taxon>
        <taxon>Ichthyosporea</taxon>
        <taxon>Ichthyophonida</taxon>
        <taxon>Sphaeroforma</taxon>
    </lineage>
</organism>
<dbReference type="GeneID" id="25908939"/>
<dbReference type="Proteomes" id="UP000054560">
    <property type="component" value="Unassembled WGS sequence"/>
</dbReference>
<evidence type="ECO:0000313" key="2">
    <source>
        <dbReference type="Proteomes" id="UP000054560"/>
    </source>
</evidence>
<dbReference type="EMBL" id="KQ242354">
    <property type="protein sequence ID" value="KNC79155.1"/>
    <property type="molecule type" value="Genomic_DNA"/>
</dbReference>
<sequence length="67" mass="7721">MEYTHLLNMERSRRPVVNKEAAERALAYLKLLDCDTLLSILPTVNKLVIDTTTLALTRYVQLFKAIE</sequence>
<evidence type="ECO:0000313" key="1">
    <source>
        <dbReference type="EMBL" id="KNC79155.1"/>
    </source>
</evidence>
<protein>
    <submittedName>
        <fullName evidence="1">Uncharacterized protein</fullName>
    </submittedName>
</protein>
<keyword evidence="2" id="KW-1185">Reference proteome</keyword>
<gene>
    <name evidence="1" type="ORF">SARC_08435</name>
</gene>
<dbReference type="RefSeq" id="XP_014153057.1">
    <property type="nucleotide sequence ID" value="XM_014297582.1"/>
</dbReference>